<evidence type="ECO:0000313" key="6">
    <source>
        <dbReference type="Proteomes" id="UP000275076"/>
    </source>
</evidence>
<evidence type="ECO:0000313" key="5">
    <source>
        <dbReference type="EMBL" id="RSL33134.1"/>
    </source>
</evidence>
<keyword evidence="1" id="KW-0805">Transcription regulation</keyword>
<evidence type="ECO:0000259" key="4">
    <source>
        <dbReference type="PROSITE" id="PS50949"/>
    </source>
</evidence>
<keyword evidence="2" id="KW-0238">DNA-binding</keyword>
<evidence type="ECO:0000256" key="1">
    <source>
        <dbReference type="ARBA" id="ARBA00023015"/>
    </source>
</evidence>
<comment type="caution">
    <text evidence="5">The sequence shown here is derived from an EMBL/GenBank/DDBJ whole genome shotgun (WGS) entry which is preliminary data.</text>
</comment>
<keyword evidence="6" id="KW-1185">Reference proteome</keyword>
<organism evidence="5 6">
    <name type="scientific">Salibacterium salarium</name>
    <dbReference type="NCBI Taxonomy" id="284579"/>
    <lineage>
        <taxon>Bacteria</taxon>
        <taxon>Bacillati</taxon>
        <taxon>Bacillota</taxon>
        <taxon>Bacilli</taxon>
        <taxon>Bacillales</taxon>
        <taxon>Bacillaceae</taxon>
    </lineage>
</organism>
<dbReference type="InterPro" id="IPR011711">
    <property type="entry name" value="GntR_C"/>
</dbReference>
<keyword evidence="3" id="KW-0804">Transcription</keyword>
<dbReference type="InterPro" id="IPR008920">
    <property type="entry name" value="TF_FadR/GntR_C"/>
</dbReference>
<dbReference type="RefSeq" id="WP_125556197.1">
    <property type="nucleotide sequence ID" value="NZ_RBVX01000010.1"/>
</dbReference>
<dbReference type="Proteomes" id="UP000275076">
    <property type="component" value="Unassembled WGS sequence"/>
</dbReference>
<evidence type="ECO:0000256" key="2">
    <source>
        <dbReference type="ARBA" id="ARBA00023125"/>
    </source>
</evidence>
<dbReference type="SUPFAM" id="SSF48008">
    <property type="entry name" value="GntR ligand-binding domain-like"/>
    <property type="match status" value="1"/>
</dbReference>
<dbReference type="GO" id="GO:0003700">
    <property type="term" value="F:DNA-binding transcription factor activity"/>
    <property type="evidence" value="ECO:0007669"/>
    <property type="project" value="InterPro"/>
</dbReference>
<name>A0A3R9PL05_9BACI</name>
<dbReference type="Gene3D" id="1.20.120.530">
    <property type="entry name" value="GntR ligand-binding domain-like"/>
    <property type="match status" value="1"/>
</dbReference>
<dbReference type="SMART" id="SM00895">
    <property type="entry name" value="FCD"/>
    <property type="match status" value="1"/>
</dbReference>
<dbReference type="Gene3D" id="1.10.10.10">
    <property type="entry name" value="Winged helix-like DNA-binding domain superfamily/Winged helix DNA-binding domain"/>
    <property type="match status" value="1"/>
</dbReference>
<gene>
    <name evidence="5" type="ORF">D7Z54_12600</name>
</gene>
<dbReference type="Pfam" id="PF00392">
    <property type="entry name" value="GntR"/>
    <property type="match status" value="1"/>
</dbReference>
<dbReference type="EMBL" id="RBVX01000010">
    <property type="protein sequence ID" value="RSL33134.1"/>
    <property type="molecule type" value="Genomic_DNA"/>
</dbReference>
<dbReference type="Pfam" id="PF07729">
    <property type="entry name" value="FCD"/>
    <property type="match status" value="1"/>
</dbReference>
<dbReference type="CDD" id="cd07377">
    <property type="entry name" value="WHTH_GntR"/>
    <property type="match status" value="1"/>
</dbReference>
<dbReference type="PANTHER" id="PTHR43537">
    <property type="entry name" value="TRANSCRIPTIONAL REGULATOR, GNTR FAMILY"/>
    <property type="match status" value="1"/>
</dbReference>
<dbReference type="InterPro" id="IPR000524">
    <property type="entry name" value="Tscrpt_reg_HTH_GntR"/>
</dbReference>
<dbReference type="SMART" id="SM00345">
    <property type="entry name" value="HTH_GNTR"/>
    <property type="match status" value="1"/>
</dbReference>
<dbReference type="AlphaFoldDB" id="A0A3R9PL05"/>
<dbReference type="PROSITE" id="PS50949">
    <property type="entry name" value="HTH_GNTR"/>
    <property type="match status" value="1"/>
</dbReference>
<dbReference type="OrthoDB" id="9782299at2"/>
<dbReference type="PANTHER" id="PTHR43537:SF5">
    <property type="entry name" value="UXU OPERON TRANSCRIPTIONAL REGULATOR"/>
    <property type="match status" value="1"/>
</dbReference>
<reference evidence="5 6" key="1">
    <citation type="submission" date="2018-10" db="EMBL/GenBank/DDBJ databases">
        <title>Draft genome sequence of Bacillus salarius IM0101, isolated from a hypersaline soil in Inner Mongolia, China.</title>
        <authorList>
            <person name="Yamprayoonswat W."/>
            <person name="Boonvisut S."/>
            <person name="Jumpathong W."/>
            <person name="Sittihan S."/>
            <person name="Ruangsuj P."/>
            <person name="Wanthongcharoen S."/>
            <person name="Thongpramul N."/>
            <person name="Pimmason S."/>
            <person name="Yu B."/>
            <person name="Yasawong M."/>
        </authorList>
    </citation>
    <scope>NUCLEOTIDE SEQUENCE [LARGE SCALE GENOMIC DNA]</scope>
    <source>
        <strain evidence="5 6">IM0101</strain>
    </source>
</reference>
<proteinExistence type="predicted"/>
<dbReference type="InterPro" id="IPR036388">
    <property type="entry name" value="WH-like_DNA-bd_sf"/>
</dbReference>
<evidence type="ECO:0000256" key="3">
    <source>
        <dbReference type="ARBA" id="ARBA00023163"/>
    </source>
</evidence>
<sequence length="229" mass="26653">MSKIQYQQLLNEMTKKIEHKEWNVESKLPTINELASQYNVGVSTIREVFRTLESKGYINIQQGRGTFVSYDGSMQFTNVSRSTFMKLLKLMEFRLMIEPLFADTAAKRASNHEIEMITESSEIMSKLAEDHKSTDDEDFRFHRLIVESTHNEYSVKSYLDIQEELKHLRIYTKSPGMIEKAVHYHKMIAKSIANRDSESAKMYMESHMDATNSELAMFVLSEINIEDDV</sequence>
<feature type="domain" description="HTH gntR-type" evidence="4">
    <location>
        <begin position="3"/>
        <end position="71"/>
    </location>
</feature>
<dbReference type="InterPro" id="IPR036390">
    <property type="entry name" value="WH_DNA-bd_sf"/>
</dbReference>
<protein>
    <submittedName>
        <fullName evidence="5">FadR family transcriptional regulator</fullName>
    </submittedName>
</protein>
<dbReference type="SUPFAM" id="SSF46785">
    <property type="entry name" value="Winged helix' DNA-binding domain"/>
    <property type="match status" value="1"/>
</dbReference>
<dbReference type="GO" id="GO:0003677">
    <property type="term" value="F:DNA binding"/>
    <property type="evidence" value="ECO:0007669"/>
    <property type="project" value="UniProtKB-KW"/>
</dbReference>
<accession>A0A3R9PL05</accession>